<dbReference type="HOGENOM" id="CLU_046006_1_1_1"/>
<comment type="function">
    <text evidence="9">Catalyzes the conversion of hemimercaptal, formed from methylglyoxal and glutathione, to S-lactoylglutathione.</text>
</comment>
<evidence type="ECO:0000256" key="5">
    <source>
        <dbReference type="ARBA" id="ARBA00022833"/>
    </source>
</evidence>
<dbReference type="SUPFAM" id="SSF54593">
    <property type="entry name" value="Glyoxalase/Bleomycin resistance protein/Dihydroxybiphenyl dioxygenase"/>
    <property type="match status" value="1"/>
</dbReference>
<protein>
    <recommendedName>
        <fullName evidence="3 9">Lactoylglutathione lyase</fullName>
        <ecNumber evidence="3 9">4.4.1.5</ecNumber>
    </recommendedName>
    <alternativeName>
        <fullName evidence="9">Glyoxalase I</fullName>
    </alternativeName>
</protein>
<evidence type="ECO:0000259" key="10">
    <source>
        <dbReference type="PROSITE" id="PS51819"/>
    </source>
</evidence>
<dbReference type="Proteomes" id="UP000008864">
    <property type="component" value="Unassembled WGS sequence"/>
</dbReference>
<evidence type="ECO:0000256" key="3">
    <source>
        <dbReference type="ARBA" id="ARBA00012081"/>
    </source>
</evidence>
<evidence type="ECO:0000256" key="1">
    <source>
        <dbReference type="ARBA" id="ARBA00005008"/>
    </source>
</evidence>
<proteinExistence type="inferred from homology"/>
<dbReference type="VEuPathDB" id="FungiDB:TERG_02738"/>
<gene>
    <name evidence="11" type="ORF">TERG_02738</name>
</gene>
<comment type="catalytic activity">
    <reaction evidence="9">
        <text>(R)-S-lactoylglutathione = methylglyoxal + glutathione</text>
        <dbReference type="Rhea" id="RHEA:19069"/>
        <dbReference type="ChEBI" id="CHEBI:17158"/>
        <dbReference type="ChEBI" id="CHEBI:57474"/>
        <dbReference type="ChEBI" id="CHEBI:57925"/>
        <dbReference type="EC" id="4.4.1.5"/>
    </reaction>
</comment>
<feature type="binding site" evidence="8">
    <location>
        <position position="99"/>
    </location>
    <ligand>
        <name>Zn(2+)</name>
        <dbReference type="ChEBI" id="CHEBI:29105"/>
        <note>ligand shared between dimeric partners</note>
    </ligand>
</feature>
<dbReference type="PROSITE" id="PS00934">
    <property type="entry name" value="GLYOXALASE_I_1"/>
    <property type="match status" value="1"/>
</dbReference>
<feature type="binding site" evidence="8">
    <location>
        <position position="145"/>
    </location>
    <ligand>
        <name>Zn(2+)</name>
        <dbReference type="ChEBI" id="CHEBI:29105"/>
        <note>ligand shared between dimeric partners</note>
    </ligand>
</feature>
<dbReference type="RefSeq" id="XP_047603929.1">
    <property type="nucleotide sequence ID" value="XM_047747958.1"/>
</dbReference>
<dbReference type="CDD" id="cd07233">
    <property type="entry name" value="GlxI_Zn"/>
    <property type="match status" value="1"/>
</dbReference>
<dbReference type="NCBIfam" id="TIGR00068">
    <property type="entry name" value="glyox_I"/>
    <property type="match status" value="1"/>
</dbReference>
<dbReference type="PANTHER" id="PTHR10374">
    <property type="entry name" value="LACTOYLGLUTATHIONE LYASE GLYOXALASE I"/>
    <property type="match status" value="1"/>
</dbReference>
<evidence type="ECO:0000256" key="9">
    <source>
        <dbReference type="RuleBase" id="RU361179"/>
    </source>
</evidence>
<dbReference type="AlphaFoldDB" id="F2SKL9"/>
<keyword evidence="6 9" id="KW-0456">Lyase</keyword>
<dbReference type="GeneID" id="10373275"/>
<dbReference type="FunCoup" id="F2SKL9">
    <property type="interactions" value="198"/>
</dbReference>
<organism evidence="11 12">
    <name type="scientific">Trichophyton rubrum (strain ATCC MYA-4607 / CBS 118892)</name>
    <name type="common">Athlete's foot fungus</name>
    <dbReference type="NCBI Taxonomy" id="559305"/>
    <lineage>
        <taxon>Eukaryota</taxon>
        <taxon>Fungi</taxon>
        <taxon>Dikarya</taxon>
        <taxon>Ascomycota</taxon>
        <taxon>Pezizomycotina</taxon>
        <taxon>Eurotiomycetes</taxon>
        <taxon>Eurotiomycetidae</taxon>
        <taxon>Onygenales</taxon>
        <taxon>Arthrodermataceae</taxon>
        <taxon>Trichophyton</taxon>
    </lineage>
</organism>
<evidence type="ECO:0000256" key="6">
    <source>
        <dbReference type="ARBA" id="ARBA00023239"/>
    </source>
</evidence>
<dbReference type="Pfam" id="PF00903">
    <property type="entry name" value="Glyoxalase"/>
    <property type="match status" value="1"/>
</dbReference>
<comment type="similarity">
    <text evidence="2 9">Belongs to the glyoxalase I family.</text>
</comment>
<evidence type="ECO:0000256" key="7">
    <source>
        <dbReference type="PIRSR" id="PIRSR604361-1"/>
    </source>
</evidence>
<dbReference type="eggNOG" id="KOG2944">
    <property type="taxonomic scope" value="Eukaryota"/>
</dbReference>
<dbReference type="OMA" id="THNWDTP"/>
<dbReference type="InterPro" id="IPR004361">
    <property type="entry name" value="Glyoxalase_1"/>
</dbReference>
<dbReference type="InterPro" id="IPR037523">
    <property type="entry name" value="VOC_core"/>
</dbReference>
<dbReference type="Gene3D" id="3.10.180.10">
    <property type="entry name" value="2,3-Dihydroxybiphenyl 1,2-Dioxygenase, domain 1"/>
    <property type="match status" value="1"/>
</dbReference>
<feature type="active site" description="Proton donor/acceptor" evidence="7">
    <location>
        <position position="145"/>
    </location>
</feature>
<dbReference type="UniPathway" id="UPA00619">
    <property type="reaction ID" value="UER00675"/>
</dbReference>
<keyword evidence="5 8" id="KW-0862">Zinc</keyword>
<evidence type="ECO:0000256" key="4">
    <source>
        <dbReference type="ARBA" id="ARBA00022723"/>
    </source>
</evidence>
<dbReference type="GO" id="GO:0046872">
    <property type="term" value="F:metal ion binding"/>
    <property type="evidence" value="ECO:0007669"/>
    <property type="project" value="UniProtKB-UniRule"/>
</dbReference>
<dbReference type="InterPro" id="IPR029068">
    <property type="entry name" value="Glyas_Bleomycin-R_OHBP_Dase"/>
</dbReference>
<keyword evidence="12" id="KW-1185">Reference proteome</keyword>
<dbReference type="PANTHER" id="PTHR10374:SF30">
    <property type="entry name" value="LACTOYLGLUTATHIONE LYASE"/>
    <property type="match status" value="1"/>
</dbReference>
<dbReference type="PROSITE" id="PS51819">
    <property type="entry name" value="VOC"/>
    <property type="match status" value="1"/>
</dbReference>
<dbReference type="OrthoDB" id="16820at2759"/>
<reference evidence="12" key="1">
    <citation type="journal article" date="2012" name="MBio">
        <title>Comparative genome analysis of Trichophyton rubrum and related dermatophytes reveals candidate genes involved in infection.</title>
        <authorList>
            <person name="Martinez D.A."/>
            <person name="Oliver B.G."/>
            <person name="Graeser Y."/>
            <person name="Goldberg J.M."/>
            <person name="Li W."/>
            <person name="Martinez-Rossi N.M."/>
            <person name="Monod M."/>
            <person name="Shelest E."/>
            <person name="Barton R.C."/>
            <person name="Birch E."/>
            <person name="Brakhage A.A."/>
            <person name="Chen Z."/>
            <person name="Gurr S.J."/>
            <person name="Heiman D."/>
            <person name="Heitman J."/>
            <person name="Kosti I."/>
            <person name="Rossi A."/>
            <person name="Saif S."/>
            <person name="Samalova M."/>
            <person name="Saunders C.W."/>
            <person name="Shea T."/>
            <person name="Summerbell R.C."/>
            <person name="Xu J."/>
            <person name="Young S."/>
            <person name="Zeng Q."/>
            <person name="Birren B.W."/>
            <person name="Cuomo C.A."/>
            <person name="White T.C."/>
        </authorList>
    </citation>
    <scope>NUCLEOTIDE SEQUENCE [LARGE SCALE GENOMIC DNA]</scope>
    <source>
        <strain evidence="12">ATCC MYA-4607 / CBS 118892</strain>
    </source>
</reference>
<dbReference type="EMBL" id="GG700650">
    <property type="protein sequence ID" value="EGD86477.2"/>
    <property type="molecule type" value="Genomic_DNA"/>
</dbReference>
<keyword evidence="4 8" id="KW-0479">Metal-binding</keyword>
<sequence>MTDPSKYKFHHTMLRVKDPKRSLEFYSFLGLTQINRLNFEDARFSLYFLAYDSPKALNTGKHWTDRNGVLELTHNYGTENDDNFSVVNGNTEPYRGFGHIAVSVENIELACKRLEDAGYPFQKKLTDGRMKHIAFVKDPDGYWVELIRRGDVDEAVAESDPQSYRGHGYDAAKDI</sequence>
<dbReference type="InterPro" id="IPR004360">
    <property type="entry name" value="Glyas_Fos-R_dOase_dom"/>
</dbReference>
<dbReference type="InterPro" id="IPR018146">
    <property type="entry name" value="Glyoxalase_1_CS"/>
</dbReference>
<accession>F2SKL9</accession>
<evidence type="ECO:0000313" key="12">
    <source>
        <dbReference type="Proteomes" id="UP000008864"/>
    </source>
</evidence>
<feature type="binding site" evidence="8">
    <location>
        <position position="71"/>
    </location>
    <ligand>
        <name>Zn(2+)</name>
        <dbReference type="ChEBI" id="CHEBI:29105"/>
        <note>ligand shared between dimeric partners</note>
    </ligand>
</feature>
<dbReference type="GO" id="GO:0004462">
    <property type="term" value="F:lactoylglutathione lyase activity"/>
    <property type="evidence" value="ECO:0007669"/>
    <property type="project" value="UniProtKB-UniRule"/>
</dbReference>
<comment type="cofactor">
    <cofactor evidence="8">
        <name>Zn(2+)</name>
        <dbReference type="ChEBI" id="CHEBI:29105"/>
    </cofactor>
    <text evidence="8">Binds 1 zinc ion per subunit. In the homodimer, two zinc ions are bound between subunits.</text>
</comment>
<dbReference type="STRING" id="559305.F2SKL9"/>
<name>F2SKL9_TRIRC</name>
<evidence type="ECO:0000256" key="8">
    <source>
        <dbReference type="PIRSR" id="PIRSR604361-3"/>
    </source>
</evidence>
<dbReference type="InParanoid" id="F2SKL9"/>
<evidence type="ECO:0000256" key="2">
    <source>
        <dbReference type="ARBA" id="ARBA00010363"/>
    </source>
</evidence>
<evidence type="ECO:0000313" key="11">
    <source>
        <dbReference type="EMBL" id="EGD86477.2"/>
    </source>
</evidence>
<dbReference type="EC" id="4.4.1.5" evidence="3 9"/>
<dbReference type="PROSITE" id="PS00935">
    <property type="entry name" value="GLYOXALASE_I_2"/>
    <property type="match status" value="1"/>
</dbReference>
<feature type="domain" description="VOC" evidence="10">
    <location>
        <begin position="8"/>
        <end position="149"/>
    </location>
</feature>
<comment type="pathway">
    <text evidence="1 9">Secondary metabolite metabolism; methylglyoxal degradation; (R)-lactate from methylglyoxal: step 1/2.</text>
</comment>